<evidence type="ECO:0000256" key="12">
    <source>
        <dbReference type="ARBA" id="ARBA00049360"/>
    </source>
</evidence>
<feature type="region of interest" description="Disordered" evidence="14">
    <location>
        <begin position="428"/>
        <end position="479"/>
    </location>
</feature>
<comment type="similarity">
    <text evidence="2 13">Belongs to the helicase family. RecQ subfamily.</text>
</comment>
<evidence type="ECO:0000256" key="13">
    <source>
        <dbReference type="RuleBase" id="RU364117"/>
    </source>
</evidence>
<dbReference type="GO" id="GO:0046872">
    <property type="term" value="F:metal ion binding"/>
    <property type="evidence" value="ECO:0007669"/>
    <property type="project" value="UniProtKB-KW"/>
</dbReference>
<dbReference type="GO" id="GO:0005634">
    <property type="term" value="C:nucleus"/>
    <property type="evidence" value="ECO:0007669"/>
    <property type="project" value="UniProtKB-SubCell"/>
</dbReference>
<dbReference type="InterPro" id="IPR032284">
    <property type="entry name" value="RecQ_Zn-bd"/>
</dbReference>
<keyword evidence="3" id="KW-0479">Metal-binding</keyword>
<evidence type="ECO:0000313" key="18">
    <source>
        <dbReference type="Proteomes" id="UP000663881"/>
    </source>
</evidence>
<dbReference type="GO" id="GO:0009378">
    <property type="term" value="F:four-way junction helicase activity"/>
    <property type="evidence" value="ECO:0007669"/>
    <property type="project" value="TreeGrafter"/>
</dbReference>
<organism evidence="17 18">
    <name type="scientific">Adineta steineri</name>
    <dbReference type="NCBI Taxonomy" id="433720"/>
    <lineage>
        <taxon>Eukaryota</taxon>
        <taxon>Metazoa</taxon>
        <taxon>Spiralia</taxon>
        <taxon>Gnathifera</taxon>
        <taxon>Rotifera</taxon>
        <taxon>Eurotatoria</taxon>
        <taxon>Bdelloidea</taxon>
        <taxon>Adinetida</taxon>
        <taxon>Adinetidae</taxon>
        <taxon>Adineta</taxon>
    </lineage>
</organism>
<evidence type="ECO:0000256" key="3">
    <source>
        <dbReference type="ARBA" id="ARBA00022723"/>
    </source>
</evidence>
<dbReference type="FunFam" id="3.40.50.300:FF:000444">
    <property type="entry name" value="ATP-dependent DNA helicase"/>
    <property type="match status" value="1"/>
</dbReference>
<dbReference type="Proteomes" id="UP000663881">
    <property type="component" value="Unassembled WGS sequence"/>
</dbReference>
<dbReference type="GO" id="GO:0005694">
    <property type="term" value="C:chromosome"/>
    <property type="evidence" value="ECO:0007669"/>
    <property type="project" value="TreeGrafter"/>
</dbReference>
<evidence type="ECO:0000259" key="16">
    <source>
        <dbReference type="PROSITE" id="PS51194"/>
    </source>
</evidence>
<feature type="domain" description="Helicase ATP-binding" evidence="15">
    <location>
        <begin position="29"/>
        <end position="204"/>
    </location>
</feature>
<comment type="catalytic activity">
    <reaction evidence="12 13">
        <text>ATP + H2O = ADP + phosphate + H(+)</text>
        <dbReference type="Rhea" id="RHEA:13065"/>
        <dbReference type="ChEBI" id="CHEBI:15377"/>
        <dbReference type="ChEBI" id="CHEBI:15378"/>
        <dbReference type="ChEBI" id="CHEBI:30616"/>
        <dbReference type="ChEBI" id="CHEBI:43474"/>
        <dbReference type="ChEBI" id="CHEBI:456216"/>
    </reaction>
</comment>
<evidence type="ECO:0000256" key="14">
    <source>
        <dbReference type="SAM" id="MobiDB-lite"/>
    </source>
</evidence>
<comment type="catalytic activity">
    <reaction evidence="11 13">
        <text>Couples ATP hydrolysis with the unwinding of duplex DNA by translocating in the 3'-5' direction.</text>
        <dbReference type="EC" id="5.6.2.4"/>
    </reaction>
</comment>
<evidence type="ECO:0000256" key="9">
    <source>
        <dbReference type="ARBA" id="ARBA00023235"/>
    </source>
</evidence>
<evidence type="ECO:0000256" key="2">
    <source>
        <dbReference type="ARBA" id="ARBA00005446"/>
    </source>
</evidence>
<dbReference type="GO" id="GO:0005524">
    <property type="term" value="F:ATP binding"/>
    <property type="evidence" value="ECO:0007669"/>
    <property type="project" value="UniProtKB-KW"/>
</dbReference>
<dbReference type="GO" id="GO:0016787">
    <property type="term" value="F:hydrolase activity"/>
    <property type="evidence" value="ECO:0007669"/>
    <property type="project" value="UniProtKB-KW"/>
</dbReference>
<dbReference type="EMBL" id="CAJOAY010003344">
    <property type="protein sequence ID" value="CAF4016916.1"/>
    <property type="molecule type" value="Genomic_DNA"/>
</dbReference>
<dbReference type="PANTHER" id="PTHR13710">
    <property type="entry name" value="DNA HELICASE RECQ FAMILY MEMBER"/>
    <property type="match status" value="1"/>
</dbReference>
<dbReference type="SUPFAM" id="SSF52540">
    <property type="entry name" value="P-loop containing nucleoside triphosphate hydrolases"/>
    <property type="match status" value="1"/>
</dbReference>
<evidence type="ECO:0000256" key="8">
    <source>
        <dbReference type="ARBA" id="ARBA00023125"/>
    </source>
</evidence>
<dbReference type="Pfam" id="PF00270">
    <property type="entry name" value="DEAD"/>
    <property type="match status" value="1"/>
</dbReference>
<evidence type="ECO:0000256" key="7">
    <source>
        <dbReference type="ARBA" id="ARBA00022840"/>
    </source>
</evidence>
<feature type="non-terminal residue" evidence="17">
    <location>
        <position position="1"/>
    </location>
</feature>
<feature type="compositionally biased region" description="Basic and acidic residues" evidence="14">
    <location>
        <begin position="456"/>
        <end position="479"/>
    </location>
</feature>
<dbReference type="GO" id="GO:0005737">
    <property type="term" value="C:cytoplasm"/>
    <property type="evidence" value="ECO:0007669"/>
    <property type="project" value="TreeGrafter"/>
</dbReference>
<evidence type="ECO:0000259" key="15">
    <source>
        <dbReference type="PROSITE" id="PS51192"/>
    </source>
</evidence>
<name>A0A819PMR3_9BILA</name>
<dbReference type="InterPro" id="IPR011545">
    <property type="entry name" value="DEAD/DEAH_box_helicase_dom"/>
</dbReference>
<dbReference type="InterPro" id="IPR014001">
    <property type="entry name" value="Helicase_ATP-bd"/>
</dbReference>
<evidence type="ECO:0000256" key="11">
    <source>
        <dbReference type="ARBA" id="ARBA00034617"/>
    </source>
</evidence>
<keyword evidence="5 13" id="KW-0378">Hydrolase</keyword>
<dbReference type="InterPro" id="IPR004589">
    <property type="entry name" value="DNA_helicase_ATP-dep_RecQ"/>
</dbReference>
<dbReference type="AlphaFoldDB" id="A0A819PMR3"/>
<protein>
    <recommendedName>
        <fullName evidence="13">ATP-dependent DNA helicase</fullName>
        <ecNumber evidence="13">5.6.2.4</ecNumber>
    </recommendedName>
</protein>
<keyword evidence="4 13" id="KW-0547">Nucleotide-binding</keyword>
<dbReference type="NCBIfam" id="TIGR00614">
    <property type="entry name" value="recQ_fam"/>
    <property type="match status" value="1"/>
</dbReference>
<gene>
    <name evidence="17" type="ORF">OKA104_LOCUS30724</name>
</gene>
<dbReference type="GO" id="GO:0003677">
    <property type="term" value="F:DNA binding"/>
    <property type="evidence" value="ECO:0007669"/>
    <property type="project" value="UniProtKB-KW"/>
</dbReference>
<dbReference type="EC" id="5.6.2.4" evidence="13"/>
<evidence type="ECO:0000256" key="5">
    <source>
        <dbReference type="ARBA" id="ARBA00022801"/>
    </source>
</evidence>
<dbReference type="SMART" id="SM00490">
    <property type="entry name" value="HELICc"/>
    <property type="match status" value="1"/>
</dbReference>
<comment type="caution">
    <text evidence="17">The sequence shown here is derived from an EMBL/GenBank/DDBJ whole genome shotgun (WGS) entry which is preliminary data.</text>
</comment>
<feature type="domain" description="Helicase C-terminal" evidence="16">
    <location>
        <begin position="226"/>
        <end position="372"/>
    </location>
</feature>
<evidence type="ECO:0000256" key="6">
    <source>
        <dbReference type="ARBA" id="ARBA00022806"/>
    </source>
</evidence>
<sequence>MTTEIKVKQCLKKFGFEKFRSDIQEKAILSIINGKRDVFISFPTGAGKSLCYQFPAVYKEDGLSLVISPLLALIQDQVKALNDKHIVARTLNSTLSQQEKKIVLGDLMQRQPTTRLLYITPELAATQSFLSIIKKVHQRELINYLIIDEAHCVSQWGHDYRPDYLKLGTLHDELNNVPCIALTATASQQVIDDIYSSLHLKQPILEFKSSVIRPNLFYDVQFKELLDDPFIHKLSGIIYCRTRDTCSDLADKLTQTGQFGSVKAYHAGFTNEKRTQIQNEWMNGITSIICATISFGMGIDKADVRFVVHWDLSKSISGYYQESGRAGRDGKRSNCRMYYSARERDTQLFLINQEINDKRISDEQKTSMLNGFNALVQYCEEAKCRHLVICNYFGDMLIKPCETMCDVCTQRELVATSLQNLKKKKIDETNNRRSTNRIMYRNEGSEEQYEGGRVANRRDEREYRNTDDDFRRDDLVETA</sequence>
<dbReference type="CDD" id="cd18794">
    <property type="entry name" value="SF2_C_RecQ"/>
    <property type="match status" value="1"/>
</dbReference>
<dbReference type="PROSITE" id="PS51194">
    <property type="entry name" value="HELICASE_CTER"/>
    <property type="match status" value="1"/>
</dbReference>
<proteinExistence type="inferred from homology"/>
<dbReference type="Pfam" id="PF16124">
    <property type="entry name" value="RecQ_Zn_bind"/>
    <property type="match status" value="1"/>
</dbReference>
<keyword evidence="10 13" id="KW-0539">Nucleus</keyword>
<evidence type="ECO:0000256" key="10">
    <source>
        <dbReference type="ARBA" id="ARBA00023242"/>
    </source>
</evidence>
<evidence type="ECO:0000256" key="1">
    <source>
        <dbReference type="ARBA" id="ARBA00004123"/>
    </source>
</evidence>
<accession>A0A819PMR3</accession>
<dbReference type="PANTHER" id="PTHR13710:SF152">
    <property type="entry name" value="ATP-DEPENDENT DNA HELICASE Q5"/>
    <property type="match status" value="1"/>
</dbReference>
<dbReference type="InterPro" id="IPR001650">
    <property type="entry name" value="Helicase_C-like"/>
</dbReference>
<keyword evidence="7 13" id="KW-0067">ATP-binding</keyword>
<reference evidence="17" key="1">
    <citation type="submission" date="2021-02" db="EMBL/GenBank/DDBJ databases">
        <authorList>
            <person name="Nowell W R."/>
        </authorList>
    </citation>
    <scope>NUCLEOTIDE SEQUENCE</scope>
</reference>
<dbReference type="Gene3D" id="3.40.50.300">
    <property type="entry name" value="P-loop containing nucleotide triphosphate hydrolases"/>
    <property type="match status" value="2"/>
</dbReference>
<dbReference type="PROSITE" id="PS51192">
    <property type="entry name" value="HELICASE_ATP_BIND_1"/>
    <property type="match status" value="1"/>
</dbReference>
<dbReference type="SMART" id="SM00487">
    <property type="entry name" value="DEXDc"/>
    <property type="match status" value="1"/>
</dbReference>
<keyword evidence="8" id="KW-0238">DNA-binding</keyword>
<evidence type="ECO:0000256" key="4">
    <source>
        <dbReference type="ARBA" id="ARBA00022741"/>
    </source>
</evidence>
<dbReference type="GO" id="GO:0043138">
    <property type="term" value="F:3'-5' DNA helicase activity"/>
    <property type="evidence" value="ECO:0007669"/>
    <property type="project" value="UniProtKB-EC"/>
</dbReference>
<dbReference type="GO" id="GO:0000724">
    <property type="term" value="P:double-strand break repair via homologous recombination"/>
    <property type="evidence" value="ECO:0007669"/>
    <property type="project" value="TreeGrafter"/>
</dbReference>
<evidence type="ECO:0000313" key="17">
    <source>
        <dbReference type="EMBL" id="CAF4016916.1"/>
    </source>
</evidence>
<keyword evidence="9" id="KW-0413">Isomerase</keyword>
<dbReference type="Pfam" id="PF00271">
    <property type="entry name" value="Helicase_C"/>
    <property type="match status" value="1"/>
</dbReference>
<comment type="subcellular location">
    <subcellularLocation>
        <location evidence="1 13">Nucleus</location>
    </subcellularLocation>
</comment>
<keyword evidence="6 13" id="KW-0347">Helicase</keyword>
<dbReference type="InterPro" id="IPR027417">
    <property type="entry name" value="P-loop_NTPase"/>
</dbReference>